<protein>
    <submittedName>
        <fullName evidence="2">Uncharacterized protein</fullName>
    </submittedName>
</protein>
<keyword evidence="1" id="KW-0812">Transmembrane</keyword>
<accession>A0A6A5QVA5</accession>
<dbReference type="EMBL" id="ML979133">
    <property type="protein sequence ID" value="KAF1919299.1"/>
    <property type="molecule type" value="Genomic_DNA"/>
</dbReference>
<keyword evidence="1" id="KW-0472">Membrane</keyword>
<dbReference type="AlphaFoldDB" id="A0A6A5QVA5"/>
<name>A0A6A5QVA5_AMPQU</name>
<keyword evidence="1" id="KW-1133">Transmembrane helix</keyword>
<evidence type="ECO:0000313" key="3">
    <source>
        <dbReference type="Proteomes" id="UP000800096"/>
    </source>
</evidence>
<gene>
    <name evidence="2" type="ORF">BDU57DRAFT_512318</name>
</gene>
<organism evidence="2 3">
    <name type="scientific">Ampelomyces quisqualis</name>
    <name type="common">Powdery mildew agent</name>
    <dbReference type="NCBI Taxonomy" id="50730"/>
    <lineage>
        <taxon>Eukaryota</taxon>
        <taxon>Fungi</taxon>
        <taxon>Dikarya</taxon>
        <taxon>Ascomycota</taxon>
        <taxon>Pezizomycotina</taxon>
        <taxon>Dothideomycetes</taxon>
        <taxon>Pleosporomycetidae</taxon>
        <taxon>Pleosporales</taxon>
        <taxon>Pleosporineae</taxon>
        <taxon>Phaeosphaeriaceae</taxon>
        <taxon>Ampelomyces</taxon>
    </lineage>
</organism>
<proteinExistence type="predicted"/>
<sequence length="95" mass="10772">MQAANRLQKTSPQSDCHAASTWPGLSIVCLSIIMPRLHSTWQPLRLIVFDLHPNHRPQYTHAVAMIMTRSTFAIIAIIGVMSMPHAIRSRLYRIP</sequence>
<keyword evidence="3" id="KW-1185">Reference proteome</keyword>
<reference evidence="2" key="1">
    <citation type="journal article" date="2020" name="Stud. Mycol.">
        <title>101 Dothideomycetes genomes: a test case for predicting lifestyles and emergence of pathogens.</title>
        <authorList>
            <person name="Haridas S."/>
            <person name="Albert R."/>
            <person name="Binder M."/>
            <person name="Bloem J."/>
            <person name="Labutti K."/>
            <person name="Salamov A."/>
            <person name="Andreopoulos B."/>
            <person name="Baker S."/>
            <person name="Barry K."/>
            <person name="Bills G."/>
            <person name="Bluhm B."/>
            <person name="Cannon C."/>
            <person name="Castanera R."/>
            <person name="Culley D."/>
            <person name="Daum C."/>
            <person name="Ezra D."/>
            <person name="Gonzalez J."/>
            <person name="Henrissat B."/>
            <person name="Kuo A."/>
            <person name="Liang C."/>
            <person name="Lipzen A."/>
            <person name="Lutzoni F."/>
            <person name="Magnuson J."/>
            <person name="Mondo S."/>
            <person name="Nolan M."/>
            <person name="Ohm R."/>
            <person name="Pangilinan J."/>
            <person name="Park H.-J."/>
            <person name="Ramirez L."/>
            <person name="Alfaro M."/>
            <person name="Sun H."/>
            <person name="Tritt A."/>
            <person name="Yoshinaga Y."/>
            <person name="Zwiers L.-H."/>
            <person name="Turgeon B."/>
            <person name="Goodwin S."/>
            <person name="Spatafora J."/>
            <person name="Crous P."/>
            <person name="Grigoriev I."/>
        </authorList>
    </citation>
    <scope>NUCLEOTIDE SEQUENCE</scope>
    <source>
        <strain evidence="2">HMLAC05119</strain>
    </source>
</reference>
<evidence type="ECO:0000313" key="2">
    <source>
        <dbReference type="EMBL" id="KAF1919299.1"/>
    </source>
</evidence>
<feature type="transmembrane region" description="Helical" evidence="1">
    <location>
        <begin position="59"/>
        <end position="83"/>
    </location>
</feature>
<evidence type="ECO:0000256" key="1">
    <source>
        <dbReference type="SAM" id="Phobius"/>
    </source>
</evidence>
<dbReference type="Proteomes" id="UP000800096">
    <property type="component" value="Unassembled WGS sequence"/>
</dbReference>